<keyword evidence="12" id="KW-0812">Transmembrane</keyword>
<evidence type="ECO:0000313" key="17">
    <source>
        <dbReference type="Proteomes" id="UP000663829"/>
    </source>
</evidence>
<dbReference type="InterPro" id="IPR038466">
    <property type="entry name" value="S8_pro-domain_sf"/>
</dbReference>
<keyword evidence="2" id="KW-0165">Cleavage on pair of basic residues</keyword>
<dbReference type="InterPro" id="IPR036852">
    <property type="entry name" value="Peptidase_S8/S53_dom_sf"/>
</dbReference>
<dbReference type="GO" id="GO:0004252">
    <property type="term" value="F:serine-type endopeptidase activity"/>
    <property type="evidence" value="ECO:0007669"/>
    <property type="project" value="UniProtKB-UniRule"/>
</dbReference>
<dbReference type="EMBL" id="CAJOBC010000248">
    <property type="protein sequence ID" value="CAF3560380.1"/>
    <property type="molecule type" value="Genomic_DNA"/>
</dbReference>
<evidence type="ECO:0000256" key="4">
    <source>
        <dbReference type="ARBA" id="ARBA00022801"/>
    </source>
</evidence>
<dbReference type="InterPro" id="IPR034182">
    <property type="entry name" value="Kexin/furin"/>
</dbReference>
<keyword evidence="7" id="KW-0325">Glycoprotein</keyword>
<evidence type="ECO:0000256" key="12">
    <source>
        <dbReference type="SAM" id="Phobius"/>
    </source>
</evidence>
<keyword evidence="17" id="KW-1185">Reference proteome</keyword>
<evidence type="ECO:0000256" key="5">
    <source>
        <dbReference type="ARBA" id="ARBA00022825"/>
    </source>
</evidence>
<evidence type="ECO:0000256" key="2">
    <source>
        <dbReference type="ARBA" id="ARBA00022685"/>
    </source>
</evidence>
<evidence type="ECO:0000313" key="15">
    <source>
        <dbReference type="EMBL" id="CAF0777650.1"/>
    </source>
</evidence>
<feature type="region of interest" description="Disordered" evidence="11">
    <location>
        <begin position="185"/>
        <end position="210"/>
    </location>
</feature>
<dbReference type="SUPFAM" id="SSF52743">
    <property type="entry name" value="Subtilisin-like"/>
    <property type="match status" value="1"/>
</dbReference>
<dbReference type="SUPFAM" id="SSF57184">
    <property type="entry name" value="Growth factor receptor domain"/>
    <property type="match status" value="3"/>
</dbReference>
<evidence type="ECO:0000256" key="1">
    <source>
        <dbReference type="ARBA" id="ARBA00022670"/>
    </source>
</evidence>
<evidence type="ECO:0000256" key="8">
    <source>
        <dbReference type="PIRSR" id="PIRSR615500-1"/>
    </source>
</evidence>
<accession>A0A813R8M1</accession>
<dbReference type="InterPro" id="IPR009030">
    <property type="entry name" value="Growth_fac_rcpt_cys_sf"/>
</dbReference>
<feature type="transmembrane region" description="Helical" evidence="12">
    <location>
        <begin position="1099"/>
        <end position="1124"/>
    </location>
</feature>
<dbReference type="GO" id="GO:0000139">
    <property type="term" value="C:Golgi membrane"/>
    <property type="evidence" value="ECO:0007669"/>
    <property type="project" value="TreeGrafter"/>
</dbReference>
<dbReference type="FunFam" id="3.40.50.200:FF:000001">
    <property type="entry name" value="Furin 2, isoform B"/>
    <property type="match status" value="1"/>
</dbReference>
<dbReference type="SUPFAM" id="SSF49785">
    <property type="entry name" value="Galactose-binding domain-like"/>
    <property type="match status" value="1"/>
</dbReference>
<dbReference type="Pfam" id="PF01483">
    <property type="entry name" value="P_proprotein"/>
    <property type="match status" value="1"/>
</dbReference>
<dbReference type="PRINTS" id="PR00723">
    <property type="entry name" value="SUBTILISIN"/>
</dbReference>
<evidence type="ECO:0000256" key="3">
    <source>
        <dbReference type="ARBA" id="ARBA00022729"/>
    </source>
</evidence>
<dbReference type="Pfam" id="PF00082">
    <property type="entry name" value="Peptidase_S8"/>
    <property type="match status" value="1"/>
</dbReference>
<keyword evidence="5 9" id="KW-0720">Serine protease</keyword>
<sequence>MIVSNFINHLVLICCYILICHCFTTVSSLASTNYPKTIVIEVNGDCQTVGKRVAHLHGYRVIKEVGLLIVVTLLFEEDLLSEYHARHKRAVLNGEDPVDILQRHKDVSWAEHQVPKSRRKREYVLNDPQWTKMWYLKRNKQSISLPDLNVTGAWLMGYTGRGSVVSFLDDGLEFDHPDLYANYDKDASYDINDNDSDPTPRYDPSNENKHGTRCAGEVAAMINNSICGVGVAYHSKVGGIRMLDGDVTDSVEARSLSHRPDHVDIYSASWGPDDNGLVVDGPGRLAKKAFEDGVRKGRNGKGSIFIWASGNGGRQFDSCACDGYINSIYTIAISATTERGEKPWYLEACSATLASAYSSGNMNGAENDIITTDLRHECTERHTGTSAAAPLAAAIIALMLEANPNLTWRDVMHIVILSARPSAIPSNTDYIKNAAGFNISSKFGFGLMDAGLMTWYAEKWINVPPMVSCSSAQIESNLFLGPSQTKFSELNLMNCKSSDPTQEANYIEQVQIFVSLSADRRGDIELYLYSPSGTKSQLLPVKRKRDTNLHINCINIFLCLFQRRQKDASNKGFQDWAFLTVQLWGESPHGLWKIEAVNVGPGSARLQSWRLVVHGTKDYPWSTRSASPSKSSDSKFHSCHPECKPDLQPCGPSEIDCLDCRHFKKILENGKFQCLSVCPDGTYLASNTTCLPCHANCAACSNLSDTSCINCKSDNYLVHDTMACVQMCPSAYYTGIQLKQYCQSCDSRCLTCSGSRSDQCTSCNQTENSEYPMVQQHSCVKTCSPGYFPSSNSCILCYDTCASCTSADENTCTECKLGYIFENDKCQKYTGKPFYIDPKTHKSHLCHSSCLFCNGSKPNQCIACDTIKLLSIDGYCVDDCPTGYYSEQYSTASYTTSICKRCPLGCLNCIDNSNCNQCDWNYVMKNDDRCYPMCKAGQYLSGTDCQECPDNYYSDGSKCELCHPICDSCTGPSELDCKTCTIGFSMINKKCNSNCLNEAYYDKVDNICKLCSENCLQCLHPGTYCRDCVYPMALDMLTHRCLSCCLTNKTDENCCQCSQSHDGFCLHPLVKPETSKDSTSWLAKIQNKFRTLDRKRQTILLICLCISTFISASCVISLVCYAQVNRSRLKRLRQLSSNVQYKILNSNDDIDEGEDELYESSSFLSNVSITTTNNGT</sequence>
<name>A0A813R8M1_9BILA</name>
<evidence type="ECO:0000256" key="6">
    <source>
        <dbReference type="ARBA" id="ARBA00023145"/>
    </source>
</evidence>
<reference evidence="15" key="1">
    <citation type="submission" date="2021-02" db="EMBL/GenBank/DDBJ databases">
        <authorList>
            <person name="Nowell W R."/>
        </authorList>
    </citation>
    <scope>NUCLEOTIDE SEQUENCE</scope>
</reference>
<dbReference type="Gene3D" id="3.40.50.200">
    <property type="entry name" value="Peptidase S8/S53 domain"/>
    <property type="match status" value="1"/>
</dbReference>
<dbReference type="InterPro" id="IPR023827">
    <property type="entry name" value="Peptidase_S8_Asp-AS"/>
</dbReference>
<dbReference type="PROSITE" id="PS51829">
    <property type="entry name" value="P_HOMO_B"/>
    <property type="match status" value="1"/>
</dbReference>
<dbReference type="Proteomes" id="UP000663829">
    <property type="component" value="Unassembled WGS sequence"/>
</dbReference>
<keyword evidence="3 13" id="KW-0732">Signal</keyword>
<evidence type="ECO:0000256" key="11">
    <source>
        <dbReference type="SAM" id="MobiDB-lite"/>
    </source>
</evidence>
<dbReference type="Proteomes" id="UP000681722">
    <property type="component" value="Unassembled WGS sequence"/>
</dbReference>
<keyword evidence="1 9" id="KW-0645">Protease</keyword>
<evidence type="ECO:0000256" key="7">
    <source>
        <dbReference type="ARBA" id="ARBA00023180"/>
    </source>
</evidence>
<feature type="domain" description="P/Homo B" evidence="14">
    <location>
        <begin position="463"/>
        <end position="619"/>
    </location>
</feature>
<dbReference type="InterPro" id="IPR023828">
    <property type="entry name" value="Peptidase_S8_Ser-AS"/>
</dbReference>
<dbReference type="PROSITE" id="PS51892">
    <property type="entry name" value="SUBTILASE"/>
    <property type="match status" value="1"/>
</dbReference>
<dbReference type="EMBL" id="CAJNOQ010000248">
    <property type="protein sequence ID" value="CAF0777650.1"/>
    <property type="molecule type" value="Genomic_DNA"/>
</dbReference>
<dbReference type="SMART" id="SM00181">
    <property type="entry name" value="EGF"/>
    <property type="match status" value="6"/>
</dbReference>
<gene>
    <name evidence="15" type="ORF">GPM918_LOCUS2283</name>
    <name evidence="16" type="ORF">SRO942_LOCUS2283</name>
</gene>
<feature type="signal peptide" evidence="13">
    <location>
        <begin position="1"/>
        <end position="22"/>
    </location>
</feature>
<dbReference type="GO" id="GO:0005802">
    <property type="term" value="C:trans-Golgi network"/>
    <property type="evidence" value="ECO:0007669"/>
    <property type="project" value="TreeGrafter"/>
</dbReference>
<dbReference type="AlphaFoldDB" id="A0A813R8M1"/>
<dbReference type="InterPro" id="IPR002884">
    <property type="entry name" value="P_dom"/>
</dbReference>
<dbReference type="PROSITE" id="PS00138">
    <property type="entry name" value="SUBTILASE_SER"/>
    <property type="match status" value="1"/>
</dbReference>
<dbReference type="SMART" id="SM00261">
    <property type="entry name" value="FU"/>
    <property type="match status" value="8"/>
</dbReference>
<dbReference type="InterPro" id="IPR008979">
    <property type="entry name" value="Galactose-bd-like_sf"/>
</dbReference>
<dbReference type="PANTHER" id="PTHR42884">
    <property type="entry name" value="PROPROTEIN CONVERTASE SUBTILISIN/KEXIN-RELATED"/>
    <property type="match status" value="1"/>
</dbReference>
<keyword evidence="12" id="KW-0472">Membrane</keyword>
<dbReference type="PROSITE" id="PS00136">
    <property type="entry name" value="SUBTILASE_ASP"/>
    <property type="match status" value="1"/>
</dbReference>
<feature type="active site" description="Charge relay system" evidence="8 9">
    <location>
        <position position="210"/>
    </location>
</feature>
<comment type="caution">
    <text evidence="15">The sequence shown here is derived from an EMBL/GenBank/DDBJ whole genome shotgun (WGS) entry which is preliminary data.</text>
</comment>
<feature type="active site" description="Charge relay system" evidence="8 9">
    <location>
        <position position="169"/>
    </location>
</feature>
<keyword evidence="4 9" id="KW-0378">Hydrolase</keyword>
<dbReference type="OrthoDB" id="300641at2759"/>
<evidence type="ECO:0000256" key="13">
    <source>
        <dbReference type="SAM" id="SignalP"/>
    </source>
</evidence>
<dbReference type="InterPro" id="IPR006212">
    <property type="entry name" value="Furin_repeat"/>
</dbReference>
<dbReference type="PANTHER" id="PTHR42884:SF31">
    <property type="entry name" value="PROPROTEIN CONVERTASE SUBTILISIN_KEXIN TYPE 5"/>
    <property type="match status" value="1"/>
</dbReference>
<dbReference type="CDD" id="cd04059">
    <property type="entry name" value="Peptidases_S8_Protein_convertases_Kexins_Furin-like"/>
    <property type="match status" value="1"/>
</dbReference>
<dbReference type="Gene3D" id="2.60.120.260">
    <property type="entry name" value="Galactose-binding domain-like"/>
    <property type="match status" value="1"/>
</dbReference>
<dbReference type="PROSITE" id="PS00137">
    <property type="entry name" value="SUBTILASE_HIS"/>
    <property type="match status" value="1"/>
</dbReference>
<dbReference type="CDD" id="cd00064">
    <property type="entry name" value="FU"/>
    <property type="match status" value="4"/>
</dbReference>
<keyword evidence="6" id="KW-0865">Zymogen</keyword>
<dbReference type="InterPro" id="IPR000742">
    <property type="entry name" value="EGF"/>
</dbReference>
<organism evidence="15 17">
    <name type="scientific">Didymodactylos carnosus</name>
    <dbReference type="NCBI Taxonomy" id="1234261"/>
    <lineage>
        <taxon>Eukaryota</taxon>
        <taxon>Metazoa</taxon>
        <taxon>Spiralia</taxon>
        <taxon>Gnathifera</taxon>
        <taxon>Rotifera</taxon>
        <taxon>Eurotatoria</taxon>
        <taxon>Bdelloidea</taxon>
        <taxon>Philodinida</taxon>
        <taxon>Philodinidae</taxon>
        <taxon>Didymodactylos</taxon>
    </lineage>
</organism>
<evidence type="ECO:0000313" key="16">
    <source>
        <dbReference type="EMBL" id="CAF3560380.1"/>
    </source>
</evidence>
<evidence type="ECO:0000256" key="9">
    <source>
        <dbReference type="PROSITE-ProRule" id="PRU01240"/>
    </source>
</evidence>
<evidence type="ECO:0000259" key="14">
    <source>
        <dbReference type="PROSITE" id="PS51829"/>
    </source>
</evidence>
<feature type="active site" description="Charge relay system" evidence="8 9">
    <location>
        <position position="386"/>
    </location>
</feature>
<dbReference type="InterPro" id="IPR015500">
    <property type="entry name" value="Peptidase_S8_subtilisin-rel"/>
</dbReference>
<dbReference type="Gene3D" id="3.30.70.850">
    <property type="entry name" value="Peptidase S8, pro-domain"/>
    <property type="match status" value="1"/>
</dbReference>
<dbReference type="InterPro" id="IPR000209">
    <property type="entry name" value="Peptidase_S8/S53_dom"/>
</dbReference>
<feature type="chain" id="PRO_5044131808" description="P/Homo B domain-containing protein" evidence="13">
    <location>
        <begin position="23"/>
        <end position="1176"/>
    </location>
</feature>
<keyword evidence="12" id="KW-1133">Transmembrane helix</keyword>
<dbReference type="GO" id="GO:0016486">
    <property type="term" value="P:peptide hormone processing"/>
    <property type="evidence" value="ECO:0007669"/>
    <property type="project" value="TreeGrafter"/>
</dbReference>
<dbReference type="InterPro" id="IPR022398">
    <property type="entry name" value="Peptidase_S8_His-AS"/>
</dbReference>
<evidence type="ECO:0000256" key="10">
    <source>
        <dbReference type="RuleBase" id="RU003355"/>
    </source>
</evidence>
<protein>
    <recommendedName>
        <fullName evidence="14">P/Homo B domain-containing protein</fullName>
    </recommendedName>
</protein>
<proteinExistence type="inferred from homology"/>
<dbReference type="Gene3D" id="2.10.220.10">
    <property type="entry name" value="Hormone Receptor, Insulin-like Growth Factor Receptor 1, Chain A, domain 2"/>
    <property type="match status" value="5"/>
</dbReference>
<comment type="similarity">
    <text evidence="9 10">Belongs to the peptidase S8 family.</text>
</comment>
<feature type="compositionally biased region" description="Basic and acidic residues" evidence="11">
    <location>
        <begin position="198"/>
        <end position="210"/>
    </location>
</feature>